<reference evidence="2 3" key="1">
    <citation type="submission" date="2011-09" db="EMBL/GenBank/DDBJ databases">
        <title>The draft genome of Methanotorris formicicus Mc-S-70.</title>
        <authorList>
            <consortium name="US DOE Joint Genome Institute (JGI-PGF)"/>
            <person name="Lucas S."/>
            <person name="Han J."/>
            <person name="Lapidus A."/>
            <person name="Cheng J.-F."/>
            <person name="Goodwin L."/>
            <person name="Pitluck S."/>
            <person name="Peters L."/>
            <person name="Land M.L."/>
            <person name="Hauser L."/>
            <person name="Sieprawska-Lupa M."/>
            <person name="Takai K."/>
            <person name="Miyazaki J."/>
            <person name="Whitman W."/>
            <person name="Woyke T.J."/>
        </authorList>
    </citation>
    <scope>NUCLEOTIDE SEQUENCE [LARGE SCALE GENOMIC DNA]</scope>
    <source>
        <strain evidence="2 3">Mc-S-70</strain>
    </source>
</reference>
<evidence type="ECO:0000313" key="2">
    <source>
        <dbReference type="EMBL" id="EHP84867.1"/>
    </source>
</evidence>
<feature type="domain" description="Replication protein A C-terminal" evidence="1">
    <location>
        <begin position="149"/>
        <end position="195"/>
    </location>
</feature>
<protein>
    <recommendedName>
        <fullName evidence="1">Replication protein A C-terminal domain-containing protein</fullName>
    </recommendedName>
</protein>
<dbReference type="InterPro" id="IPR014892">
    <property type="entry name" value="RPA_C"/>
</dbReference>
<dbReference type="Gene3D" id="1.10.10.10">
    <property type="entry name" value="Winged helix-like DNA-binding domain superfamily/Winged helix DNA-binding domain"/>
    <property type="match status" value="1"/>
</dbReference>
<keyword evidence="3" id="KW-1185">Reference proteome</keyword>
<dbReference type="Proteomes" id="UP000003706">
    <property type="component" value="Unassembled WGS sequence"/>
</dbReference>
<dbReference type="Pfam" id="PF08784">
    <property type="entry name" value="RPA_C"/>
    <property type="match status" value="1"/>
</dbReference>
<dbReference type="EMBL" id="AGJL01000044">
    <property type="protein sequence ID" value="EHP84867.1"/>
    <property type="molecule type" value="Genomic_DNA"/>
</dbReference>
<dbReference type="STRING" id="647171.MetfoDRAFT_1546"/>
<dbReference type="AlphaFoldDB" id="H1L0H2"/>
<proteinExistence type="predicted"/>
<accession>H1L0H2</accession>
<dbReference type="SUPFAM" id="SSF46785">
    <property type="entry name" value="Winged helix' DNA-binding domain"/>
    <property type="match status" value="1"/>
</dbReference>
<dbReference type="OrthoDB" id="65559at2157"/>
<evidence type="ECO:0000259" key="1">
    <source>
        <dbReference type="Pfam" id="PF08784"/>
    </source>
</evidence>
<sequence length="204" mass="23872">MRYVAYKIHPEEFLKNEVEDNALVLEGHKIYRVRVLGEVKNISVGKIHSFEVGGVLVRYFGDKGLDIKEGDFVDVIGRVRMHEGIKYIALEIVKKRNKDKEKWKELRDLEIEKTRKYFIEDESFEEKDIEEEILESIYGEDTEVIKNENIKDEILGLIGENEGISLDEICDKLGMDEDEIYEVIQELIDEGEIYEPSPNKFKIL</sequence>
<dbReference type="RefSeq" id="WP_007044973.1">
    <property type="nucleotide sequence ID" value="NZ_AGJL01000044.1"/>
</dbReference>
<dbReference type="InterPro" id="IPR036390">
    <property type="entry name" value="WH_DNA-bd_sf"/>
</dbReference>
<gene>
    <name evidence="2" type="ORF">MetfoDRAFT_1546</name>
</gene>
<evidence type="ECO:0000313" key="3">
    <source>
        <dbReference type="Proteomes" id="UP000003706"/>
    </source>
</evidence>
<organism evidence="2 3">
    <name type="scientific">Methanotorris formicicus Mc-S-70</name>
    <dbReference type="NCBI Taxonomy" id="647171"/>
    <lineage>
        <taxon>Archaea</taxon>
        <taxon>Methanobacteriati</taxon>
        <taxon>Methanobacteriota</taxon>
        <taxon>Methanomada group</taxon>
        <taxon>Methanococci</taxon>
        <taxon>Methanococcales</taxon>
        <taxon>Methanocaldococcaceae</taxon>
        <taxon>Methanotorris</taxon>
    </lineage>
</organism>
<comment type="caution">
    <text evidence="2">The sequence shown here is derived from an EMBL/GenBank/DDBJ whole genome shotgun (WGS) entry which is preliminary data.</text>
</comment>
<name>H1L0H2_9EURY</name>
<dbReference type="InterPro" id="IPR036388">
    <property type="entry name" value="WH-like_DNA-bd_sf"/>
</dbReference>